<evidence type="ECO:0000313" key="2">
    <source>
        <dbReference type="EMBL" id="KAK0158320.1"/>
    </source>
</evidence>
<gene>
    <name evidence="2" type="ORF">PV328_009337</name>
</gene>
<sequence>MDVLEFLKEIGVGVRPIRDPFFDESYRVCKVFQRTGVTVEDDETLCHKVMSEFVCNATGCQAAFDNLLNFEVHYNTTHRYTCGECKKIKSSAKLLEIHIQETHDSFFKILSEKQPMYQCYVSNCDVKFMNAELRKEHCISIHKFPKHFRFDDESRQKDKEEEKVIYQDSMDIDQSMKKLQISKKLKMNLNRGQKMKTFIPRMGNTNDNTSIIKKGQLSEISQSSKPTSSSLVFIPRQLTHKPLSKVLTQSKSMENNSKVLENDGMMQLAEALPS</sequence>
<reference evidence="2" key="1">
    <citation type="journal article" date="2023" name="bioRxiv">
        <title>Scaffold-level genome assemblies of two parasitoid biocontrol wasps reveal the parthenogenesis mechanism and an associated novel virus.</title>
        <authorList>
            <person name="Inwood S."/>
            <person name="Skelly J."/>
            <person name="Guhlin J."/>
            <person name="Harrop T."/>
            <person name="Goldson S."/>
            <person name="Dearden P."/>
        </authorList>
    </citation>
    <scope>NUCLEOTIDE SEQUENCE</scope>
    <source>
        <strain evidence="2">Irish</strain>
        <tissue evidence="2">Whole body</tissue>
    </source>
</reference>
<dbReference type="Proteomes" id="UP001168990">
    <property type="component" value="Unassembled WGS sequence"/>
</dbReference>
<comment type="caution">
    <text evidence="2">The sequence shown here is derived from an EMBL/GenBank/DDBJ whole genome shotgun (WGS) entry which is preliminary data.</text>
</comment>
<dbReference type="PANTHER" id="PTHR21354">
    <property type="entry name" value="ZINC FINGER PROTEIN 511"/>
    <property type="match status" value="1"/>
</dbReference>
<protein>
    <recommendedName>
        <fullName evidence="1">C2H2-type domain-containing protein</fullName>
    </recommendedName>
</protein>
<evidence type="ECO:0000259" key="1">
    <source>
        <dbReference type="PROSITE" id="PS00028"/>
    </source>
</evidence>
<evidence type="ECO:0000313" key="3">
    <source>
        <dbReference type="Proteomes" id="UP001168990"/>
    </source>
</evidence>
<name>A0AA39C5J4_9HYME</name>
<accession>A0AA39C5J4</accession>
<dbReference type="EMBL" id="JAQQBS010001424">
    <property type="protein sequence ID" value="KAK0158320.1"/>
    <property type="molecule type" value="Genomic_DNA"/>
</dbReference>
<dbReference type="AlphaFoldDB" id="A0AA39C5J4"/>
<dbReference type="InterPro" id="IPR039258">
    <property type="entry name" value="ZNF511"/>
</dbReference>
<reference evidence="2" key="2">
    <citation type="submission" date="2023-03" db="EMBL/GenBank/DDBJ databases">
        <authorList>
            <person name="Inwood S.N."/>
            <person name="Skelly J.G."/>
            <person name="Guhlin J."/>
            <person name="Harrop T.W.R."/>
            <person name="Goldson S.G."/>
            <person name="Dearden P.K."/>
        </authorList>
    </citation>
    <scope>NUCLEOTIDE SEQUENCE</scope>
    <source>
        <strain evidence="2">Irish</strain>
        <tissue evidence="2">Whole body</tissue>
    </source>
</reference>
<keyword evidence="3" id="KW-1185">Reference proteome</keyword>
<organism evidence="2 3">
    <name type="scientific">Microctonus aethiopoides</name>
    <dbReference type="NCBI Taxonomy" id="144406"/>
    <lineage>
        <taxon>Eukaryota</taxon>
        <taxon>Metazoa</taxon>
        <taxon>Ecdysozoa</taxon>
        <taxon>Arthropoda</taxon>
        <taxon>Hexapoda</taxon>
        <taxon>Insecta</taxon>
        <taxon>Pterygota</taxon>
        <taxon>Neoptera</taxon>
        <taxon>Endopterygota</taxon>
        <taxon>Hymenoptera</taxon>
        <taxon>Apocrita</taxon>
        <taxon>Ichneumonoidea</taxon>
        <taxon>Braconidae</taxon>
        <taxon>Euphorinae</taxon>
        <taxon>Microctonus</taxon>
    </lineage>
</organism>
<dbReference type="SMART" id="SM00355">
    <property type="entry name" value="ZnF_C2H2"/>
    <property type="match status" value="3"/>
</dbReference>
<proteinExistence type="predicted"/>
<dbReference type="PANTHER" id="PTHR21354:SF0">
    <property type="entry name" value="ZINC FINGER PROTEIN 511"/>
    <property type="match status" value="1"/>
</dbReference>
<dbReference type="InterPro" id="IPR013087">
    <property type="entry name" value="Znf_C2H2_type"/>
</dbReference>
<feature type="domain" description="C2H2-type" evidence="1">
    <location>
        <begin position="119"/>
        <end position="142"/>
    </location>
</feature>
<dbReference type="PROSITE" id="PS00028">
    <property type="entry name" value="ZINC_FINGER_C2H2_1"/>
    <property type="match status" value="1"/>
</dbReference>